<comment type="similarity">
    <text evidence="1">Belongs to the UPF0166 family.</text>
</comment>
<comment type="caution">
    <text evidence="2">The sequence shown here is derived from an EMBL/GenBank/DDBJ whole genome shotgun (WGS) entry which is preliminary data.</text>
</comment>
<dbReference type="Gene3D" id="3.30.70.120">
    <property type="match status" value="1"/>
</dbReference>
<dbReference type="Pfam" id="PF02641">
    <property type="entry name" value="DUF190"/>
    <property type="match status" value="1"/>
</dbReference>
<dbReference type="InterPro" id="IPR003793">
    <property type="entry name" value="UPF0166"/>
</dbReference>
<name>A0A916IZZ4_9BURK</name>
<dbReference type="SUPFAM" id="SSF54913">
    <property type="entry name" value="GlnB-like"/>
    <property type="match status" value="1"/>
</dbReference>
<dbReference type="Proteomes" id="UP000672934">
    <property type="component" value="Unassembled WGS sequence"/>
</dbReference>
<dbReference type="EMBL" id="CAJPUY010000031">
    <property type="protein sequence ID" value="CAG2156838.1"/>
    <property type="molecule type" value="Genomic_DNA"/>
</dbReference>
<gene>
    <name evidence="2" type="ORF">LMG31506_05830</name>
</gene>
<dbReference type="InterPro" id="IPR015867">
    <property type="entry name" value="N-reg_PII/ATP_PRibTrfase_C"/>
</dbReference>
<dbReference type="InterPro" id="IPR011322">
    <property type="entry name" value="N-reg_PII-like_a/b"/>
</dbReference>
<reference evidence="2" key="1">
    <citation type="submission" date="2021-03" db="EMBL/GenBank/DDBJ databases">
        <authorList>
            <person name="Peeters C."/>
        </authorList>
    </citation>
    <scope>NUCLEOTIDE SEQUENCE</scope>
    <source>
        <strain evidence="2">LMG 31506</strain>
    </source>
</reference>
<dbReference type="RefSeq" id="WP_420839663.1">
    <property type="nucleotide sequence ID" value="NZ_CAJPUY010000031.1"/>
</dbReference>
<dbReference type="AlphaFoldDB" id="A0A916IZZ4"/>
<organism evidence="2 3">
    <name type="scientific">Cupriavidus yeoncheonensis</name>
    <dbReference type="NCBI Taxonomy" id="1462994"/>
    <lineage>
        <taxon>Bacteria</taxon>
        <taxon>Pseudomonadati</taxon>
        <taxon>Pseudomonadota</taxon>
        <taxon>Betaproteobacteria</taxon>
        <taxon>Burkholderiales</taxon>
        <taxon>Burkholderiaceae</taxon>
        <taxon>Cupriavidus</taxon>
    </lineage>
</organism>
<evidence type="ECO:0000313" key="2">
    <source>
        <dbReference type="EMBL" id="CAG2156838.1"/>
    </source>
</evidence>
<sequence length="125" mass="14576">MAMRWEKIVHGYQVTLYTVENRRHHGKQLSHWLLEVMREMNFRGATHLVAAEGIGHDHRFHSWHFVELADRPEEITMIATEPEMQALFDRLAAEDVHIFYAKFPVEFGFLGKAAPTPDGSPRRHS</sequence>
<evidence type="ECO:0008006" key="4">
    <source>
        <dbReference type="Google" id="ProtNLM"/>
    </source>
</evidence>
<keyword evidence="3" id="KW-1185">Reference proteome</keyword>
<evidence type="ECO:0000313" key="3">
    <source>
        <dbReference type="Proteomes" id="UP000672934"/>
    </source>
</evidence>
<accession>A0A916IZZ4</accession>
<proteinExistence type="inferred from homology"/>
<protein>
    <recommendedName>
        <fullName evidence="4">DUF190 domain-containing protein</fullName>
    </recommendedName>
</protein>
<evidence type="ECO:0000256" key="1">
    <source>
        <dbReference type="ARBA" id="ARBA00010554"/>
    </source>
</evidence>